<evidence type="ECO:0000313" key="3">
    <source>
        <dbReference type="Proteomes" id="UP001331515"/>
    </source>
</evidence>
<dbReference type="Proteomes" id="UP001331515">
    <property type="component" value="Unassembled WGS sequence"/>
</dbReference>
<dbReference type="AlphaFoldDB" id="A0AAN8DVH5"/>
<keyword evidence="3" id="KW-1185">Reference proteome</keyword>
<feature type="region of interest" description="Disordered" evidence="1">
    <location>
        <begin position="41"/>
        <end position="72"/>
    </location>
</feature>
<proteinExistence type="predicted"/>
<dbReference type="EMBL" id="JAURVH010001519">
    <property type="protein sequence ID" value="KAK5926220.1"/>
    <property type="molecule type" value="Genomic_DNA"/>
</dbReference>
<comment type="caution">
    <text evidence="2">The sequence shown here is derived from an EMBL/GenBank/DDBJ whole genome shotgun (WGS) entry which is preliminary data.</text>
</comment>
<name>A0AAN8DVH5_CHAGU</name>
<reference evidence="2 3" key="1">
    <citation type="journal article" date="2023" name="Mol. Biol. Evol.">
        <title>Genomics of Secondarily Temperate Adaptation in the Only Non-Antarctic Icefish.</title>
        <authorList>
            <person name="Rivera-Colon A.G."/>
            <person name="Rayamajhi N."/>
            <person name="Minhas B.F."/>
            <person name="Madrigal G."/>
            <person name="Bilyk K.T."/>
            <person name="Yoon V."/>
            <person name="Hune M."/>
            <person name="Gregory S."/>
            <person name="Cheng C.H.C."/>
            <person name="Catchen J.M."/>
        </authorList>
    </citation>
    <scope>NUCLEOTIDE SEQUENCE [LARGE SCALE GENOMIC DNA]</scope>
    <source>
        <tissue evidence="2">White muscle</tissue>
    </source>
</reference>
<accession>A0AAN8DVH5</accession>
<protein>
    <submittedName>
        <fullName evidence="2">Uncharacterized protein</fullName>
    </submittedName>
</protein>
<feature type="region of interest" description="Disordered" evidence="1">
    <location>
        <begin position="84"/>
        <end position="105"/>
    </location>
</feature>
<feature type="compositionally biased region" description="Low complexity" evidence="1">
    <location>
        <begin position="47"/>
        <end position="61"/>
    </location>
</feature>
<evidence type="ECO:0000256" key="1">
    <source>
        <dbReference type="SAM" id="MobiDB-lite"/>
    </source>
</evidence>
<gene>
    <name evidence="2" type="ORF">CgunFtcFv8_021811</name>
</gene>
<evidence type="ECO:0000313" key="2">
    <source>
        <dbReference type="EMBL" id="KAK5926220.1"/>
    </source>
</evidence>
<organism evidence="2 3">
    <name type="scientific">Champsocephalus gunnari</name>
    <name type="common">Mackerel icefish</name>
    <dbReference type="NCBI Taxonomy" id="52237"/>
    <lineage>
        <taxon>Eukaryota</taxon>
        <taxon>Metazoa</taxon>
        <taxon>Chordata</taxon>
        <taxon>Craniata</taxon>
        <taxon>Vertebrata</taxon>
        <taxon>Euteleostomi</taxon>
        <taxon>Actinopterygii</taxon>
        <taxon>Neopterygii</taxon>
        <taxon>Teleostei</taxon>
        <taxon>Neoteleostei</taxon>
        <taxon>Acanthomorphata</taxon>
        <taxon>Eupercaria</taxon>
        <taxon>Perciformes</taxon>
        <taxon>Notothenioidei</taxon>
        <taxon>Channichthyidae</taxon>
        <taxon>Champsocephalus</taxon>
    </lineage>
</organism>
<sequence>MDTLLLTCHFLFEQKQLSLQTPCSGGLWVLLTGSDLFTQPRDKVGLPARPGATPTTTFAAHAPPPPPSSDTQDLMVLLVEAGAPQSAPSEVCLEPPCSGSGPRPH</sequence>